<dbReference type="EMBL" id="JAUEOZ010000001">
    <property type="protein sequence ID" value="MDN2480139.1"/>
    <property type="molecule type" value="Genomic_DNA"/>
</dbReference>
<dbReference type="RefSeq" id="WP_289960439.1">
    <property type="nucleotide sequence ID" value="NZ_JAUEOZ010000001.1"/>
</dbReference>
<keyword evidence="3" id="KW-1185">Reference proteome</keyword>
<dbReference type="Proteomes" id="UP001169719">
    <property type="component" value="Unassembled WGS sequence"/>
</dbReference>
<feature type="signal peptide" evidence="1">
    <location>
        <begin position="1"/>
        <end position="19"/>
    </location>
</feature>
<evidence type="ECO:0000313" key="3">
    <source>
        <dbReference type="Proteomes" id="UP001169719"/>
    </source>
</evidence>
<evidence type="ECO:0000313" key="2">
    <source>
        <dbReference type="EMBL" id="MDN2480139.1"/>
    </source>
</evidence>
<feature type="chain" id="PRO_5045133604" evidence="1">
    <location>
        <begin position="20"/>
        <end position="108"/>
    </location>
</feature>
<sequence length="108" mass="11842">MVKQLLLIALSVVSASSFAAQDPTAPLGWSAPKKTTTPVKRSYRVPKLNSIICQPEQANCSAILNSRVVSAGDTVNGYRVNQITDQHVTLSRAGKQWKLQMFTLEIKE</sequence>
<keyword evidence="1" id="KW-0732">Signal</keyword>
<organism evidence="2 3">
    <name type="scientific">Vibrio agarivorans</name>
    <dbReference type="NCBI Taxonomy" id="153622"/>
    <lineage>
        <taxon>Bacteria</taxon>
        <taxon>Pseudomonadati</taxon>
        <taxon>Pseudomonadota</taxon>
        <taxon>Gammaproteobacteria</taxon>
        <taxon>Vibrionales</taxon>
        <taxon>Vibrionaceae</taxon>
        <taxon>Vibrio</taxon>
    </lineage>
</organism>
<reference evidence="2" key="1">
    <citation type="submission" date="2024-05" db="EMBL/GenBank/DDBJ databases">
        <title>Genome Sequences of Four Agar- Degrading Marine Bacteria.</title>
        <authorList>
            <person name="Phillips E.K."/>
            <person name="Shaffer J.C."/>
            <person name="Henson M.W."/>
            <person name="Temperton B."/>
            <person name="Thrash C.J."/>
            <person name="Martin M.O."/>
        </authorList>
    </citation>
    <scope>NUCLEOTIDE SEQUENCE</scope>
    <source>
        <strain evidence="2">EKP203</strain>
    </source>
</reference>
<evidence type="ECO:0000256" key="1">
    <source>
        <dbReference type="SAM" id="SignalP"/>
    </source>
</evidence>
<gene>
    <name evidence="2" type="ORF">QWJ08_01815</name>
</gene>
<protein>
    <submittedName>
        <fullName evidence="2">MSHA biogenesis protein MshK</fullName>
    </submittedName>
</protein>
<accession>A0ABT7XX71</accession>
<comment type="caution">
    <text evidence="2">The sequence shown here is derived from an EMBL/GenBank/DDBJ whole genome shotgun (WGS) entry which is preliminary data.</text>
</comment>
<proteinExistence type="predicted"/>
<name>A0ABT7XX71_9VIBR</name>